<sequence>MKIRLDLSAQDLMELNDPETASVVMAQAHDMLSKIFDEKDSLIKCSITVDDKE</sequence>
<organism evidence="1">
    <name type="scientific">Siphoviridae sp. ct0Wl9</name>
    <dbReference type="NCBI Taxonomy" id="2827763"/>
    <lineage>
        <taxon>Viruses</taxon>
        <taxon>Duplodnaviria</taxon>
        <taxon>Heunggongvirae</taxon>
        <taxon>Uroviricota</taxon>
        <taxon>Caudoviricetes</taxon>
    </lineage>
</organism>
<reference evidence="1" key="1">
    <citation type="journal article" date="2021" name="Proc. Natl. Acad. Sci. U.S.A.">
        <title>A Catalog of Tens of Thousands of Viruses from Human Metagenomes Reveals Hidden Associations with Chronic Diseases.</title>
        <authorList>
            <person name="Tisza M.J."/>
            <person name="Buck C.B."/>
        </authorList>
    </citation>
    <scope>NUCLEOTIDE SEQUENCE</scope>
    <source>
        <strain evidence="1">Ct0Wl9</strain>
    </source>
</reference>
<dbReference type="EMBL" id="BK032775">
    <property type="protein sequence ID" value="DAF59717.1"/>
    <property type="molecule type" value="Genomic_DNA"/>
</dbReference>
<protein>
    <submittedName>
        <fullName evidence="1">Uncharacterized protein</fullName>
    </submittedName>
</protein>
<accession>A0A8S5T8Q5</accession>
<proteinExistence type="predicted"/>
<evidence type="ECO:0000313" key="1">
    <source>
        <dbReference type="EMBL" id="DAF59717.1"/>
    </source>
</evidence>
<name>A0A8S5T8Q5_9CAUD</name>